<protein>
    <submittedName>
        <fullName evidence="2">Uncharacterized protein</fullName>
    </submittedName>
</protein>
<evidence type="ECO:0000313" key="3">
    <source>
        <dbReference type="Proteomes" id="UP000509414"/>
    </source>
</evidence>
<feature type="compositionally biased region" description="Basic and acidic residues" evidence="1">
    <location>
        <begin position="215"/>
        <end position="228"/>
    </location>
</feature>
<evidence type="ECO:0000256" key="1">
    <source>
        <dbReference type="SAM" id="MobiDB-lite"/>
    </source>
</evidence>
<gene>
    <name evidence="2" type="ORF">CINF_1275</name>
</gene>
<accession>A0A7H9CJA1</accession>
<evidence type="ECO:0000313" key="2">
    <source>
        <dbReference type="EMBL" id="QLI05761.1"/>
    </source>
</evidence>
<sequence>MNLQELKQLYSANNTGIYLQPTAIDLCGGNIKAALALTQLLNWFFYTNSTEIYKSDQELCDECYLNYENFRKQVKPALKQLNFLKIEIKSTPPVTYYFLDIKALEKALKSLSRQLGRKYQINMAENTKLIWHKIPNQYGIKYQILPICKNNNKNNNKKYARESALGVKPKSERLNQNFLSDQTSLKANSTTSLKNNSDLSAKESHQEPNATLNETNHRQKAKIDLRAC</sequence>
<dbReference type="KEGG" id="cinf:CINF_1275"/>
<dbReference type="AlphaFoldDB" id="A0A7H9CJA1"/>
<proteinExistence type="predicted"/>
<keyword evidence="3" id="KW-1185">Reference proteome</keyword>
<dbReference type="Proteomes" id="UP000509414">
    <property type="component" value="Chromosome"/>
</dbReference>
<feature type="compositionally biased region" description="Polar residues" evidence="1">
    <location>
        <begin position="187"/>
        <end position="199"/>
    </location>
</feature>
<reference evidence="2 3" key="1">
    <citation type="submission" date="2020-02" db="EMBL/GenBank/DDBJ databases">
        <title>Complete genome sequence of the novel Campylobacter species Candidatus Campylobacter infans.</title>
        <authorList>
            <person name="Duim B."/>
            <person name="Zomer A."/>
            <person name="van der Graaf L."/>
            <person name="Wagenaar J."/>
        </authorList>
    </citation>
    <scope>NUCLEOTIDE SEQUENCE [LARGE SCALE GENOMIC DNA]</scope>
    <source>
        <strain evidence="2 3">19S00001</strain>
    </source>
</reference>
<dbReference type="EMBL" id="CP049075">
    <property type="protein sequence ID" value="QLI05761.1"/>
    <property type="molecule type" value="Genomic_DNA"/>
</dbReference>
<organism evidence="2 3">
    <name type="scientific">Candidatus Campylobacter infans</name>
    <dbReference type="NCBI Taxonomy" id="2561898"/>
    <lineage>
        <taxon>Bacteria</taxon>
        <taxon>Pseudomonadati</taxon>
        <taxon>Campylobacterota</taxon>
        <taxon>Epsilonproteobacteria</taxon>
        <taxon>Campylobacterales</taxon>
        <taxon>Campylobacteraceae</taxon>
        <taxon>Campylobacter</taxon>
    </lineage>
</organism>
<name>A0A7H9CJA1_9BACT</name>
<feature type="region of interest" description="Disordered" evidence="1">
    <location>
        <begin position="187"/>
        <end position="228"/>
    </location>
</feature>
<dbReference type="RefSeq" id="WP_179974938.1">
    <property type="nucleotide sequence ID" value="NZ_CP049075.1"/>
</dbReference>